<dbReference type="Gene3D" id="1.10.287.130">
    <property type="match status" value="1"/>
</dbReference>
<dbReference type="GO" id="GO:0004721">
    <property type="term" value="F:phosphoprotein phosphatase activity"/>
    <property type="evidence" value="ECO:0007669"/>
    <property type="project" value="TreeGrafter"/>
</dbReference>
<reference evidence="8" key="1">
    <citation type="submission" date="2018-02" db="EMBL/GenBank/DDBJ databases">
        <authorList>
            <person name="Vasarhelyi B.M."/>
            <person name="Deshmukh S."/>
            <person name="Balint B."/>
            <person name="Kukolya J."/>
        </authorList>
    </citation>
    <scope>NUCLEOTIDE SEQUENCE</scope>
    <source>
        <strain evidence="8">KB22</strain>
    </source>
</reference>
<keyword evidence="6" id="KW-0902">Two-component regulatory system</keyword>
<keyword evidence="3" id="KW-0597">Phosphoprotein</keyword>
<dbReference type="EMBL" id="PRDK01000009">
    <property type="protein sequence ID" value="MBE8715277.1"/>
    <property type="molecule type" value="Genomic_DNA"/>
</dbReference>
<name>A0A928V2F1_9SPHI</name>
<dbReference type="SUPFAM" id="SSF47384">
    <property type="entry name" value="Homodimeric domain of signal transducing histidine kinase"/>
    <property type="match status" value="1"/>
</dbReference>
<dbReference type="GO" id="GO:0000155">
    <property type="term" value="F:phosphorelay sensor kinase activity"/>
    <property type="evidence" value="ECO:0007669"/>
    <property type="project" value="InterPro"/>
</dbReference>
<dbReference type="Proteomes" id="UP000616201">
    <property type="component" value="Unassembled WGS sequence"/>
</dbReference>
<organism evidence="8 9">
    <name type="scientific">Sphingobacterium hungaricum</name>
    <dbReference type="NCBI Taxonomy" id="2082723"/>
    <lineage>
        <taxon>Bacteria</taxon>
        <taxon>Pseudomonadati</taxon>
        <taxon>Bacteroidota</taxon>
        <taxon>Sphingobacteriia</taxon>
        <taxon>Sphingobacteriales</taxon>
        <taxon>Sphingobacteriaceae</taxon>
        <taxon>Sphingobacterium</taxon>
    </lineage>
</organism>
<dbReference type="SMART" id="SM00387">
    <property type="entry name" value="HATPase_c"/>
    <property type="match status" value="1"/>
</dbReference>
<feature type="domain" description="Histidine kinase" evidence="7">
    <location>
        <begin position="84"/>
        <end position="284"/>
    </location>
</feature>
<evidence type="ECO:0000313" key="9">
    <source>
        <dbReference type="Proteomes" id="UP000616201"/>
    </source>
</evidence>
<dbReference type="Gene3D" id="3.30.565.10">
    <property type="entry name" value="Histidine kinase-like ATPase, C-terminal domain"/>
    <property type="match status" value="1"/>
</dbReference>
<protein>
    <recommendedName>
        <fullName evidence="2">histidine kinase</fullName>
        <ecNumber evidence="2">2.7.13.3</ecNumber>
    </recommendedName>
</protein>
<comment type="caution">
    <text evidence="8">The sequence shown here is derived from an EMBL/GenBank/DDBJ whole genome shotgun (WGS) entry which is preliminary data.</text>
</comment>
<keyword evidence="9" id="KW-1185">Reference proteome</keyword>
<dbReference type="InterPro" id="IPR036890">
    <property type="entry name" value="HATPase_C_sf"/>
</dbReference>
<proteinExistence type="predicted"/>
<accession>A0A928V2F1</accession>
<dbReference type="GO" id="GO:0016036">
    <property type="term" value="P:cellular response to phosphate starvation"/>
    <property type="evidence" value="ECO:0007669"/>
    <property type="project" value="TreeGrafter"/>
</dbReference>
<keyword evidence="4" id="KW-0808">Transferase</keyword>
<sequence>MITLVFFLILILGFWILNRRLSKNLWQPFQDTLQKLKTFELNSQKQPEFQETDTIEFAELNATLNKLIQHGISTYKNQKEFTENASHELQTPLAILKNKVDILLQSDDLTEKQYEIAEEMNKALIRSSRINKNLLLLAKIENSQFDHSELIDFDELVKHSKDSLQEYFEEKHLAVRLDLMSPIQIKGNNGLIDILLNNLLINAIRYTSKAGEIYIRATQSGFEIANSGQQKLNDELLFKRFSKISTENSGSGLGLPIVQEICRLHHWQANYHFEGGEHVFKVIF</sequence>
<dbReference type="CDD" id="cd00082">
    <property type="entry name" value="HisKA"/>
    <property type="match status" value="1"/>
</dbReference>
<dbReference type="AlphaFoldDB" id="A0A928V2F1"/>
<comment type="catalytic activity">
    <reaction evidence="1">
        <text>ATP + protein L-histidine = ADP + protein N-phospho-L-histidine.</text>
        <dbReference type="EC" id="2.7.13.3"/>
    </reaction>
</comment>
<gene>
    <name evidence="8" type="ORF">C4F49_16485</name>
</gene>
<dbReference type="InterPro" id="IPR003661">
    <property type="entry name" value="HisK_dim/P_dom"/>
</dbReference>
<dbReference type="InterPro" id="IPR005467">
    <property type="entry name" value="His_kinase_dom"/>
</dbReference>
<evidence type="ECO:0000313" key="8">
    <source>
        <dbReference type="EMBL" id="MBE8715277.1"/>
    </source>
</evidence>
<evidence type="ECO:0000256" key="3">
    <source>
        <dbReference type="ARBA" id="ARBA00022553"/>
    </source>
</evidence>
<evidence type="ECO:0000256" key="1">
    <source>
        <dbReference type="ARBA" id="ARBA00000085"/>
    </source>
</evidence>
<dbReference type="PANTHER" id="PTHR45453">
    <property type="entry name" value="PHOSPHATE REGULON SENSOR PROTEIN PHOR"/>
    <property type="match status" value="1"/>
</dbReference>
<evidence type="ECO:0000256" key="5">
    <source>
        <dbReference type="ARBA" id="ARBA00022777"/>
    </source>
</evidence>
<dbReference type="PROSITE" id="PS50109">
    <property type="entry name" value="HIS_KIN"/>
    <property type="match status" value="1"/>
</dbReference>
<evidence type="ECO:0000256" key="6">
    <source>
        <dbReference type="ARBA" id="ARBA00023012"/>
    </source>
</evidence>
<dbReference type="SMART" id="SM00388">
    <property type="entry name" value="HisKA"/>
    <property type="match status" value="1"/>
</dbReference>
<dbReference type="PANTHER" id="PTHR45453:SF1">
    <property type="entry name" value="PHOSPHATE REGULON SENSOR PROTEIN PHOR"/>
    <property type="match status" value="1"/>
</dbReference>
<keyword evidence="5 8" id="KW-0418">Kinase</keyword>
<evidence type="ECO:0000256" key="2">
    <source>
        <dbReference type="ARBA" id="ARBA00012438"/>
    </source>
</evidence>
<evidence type="ECO:0000259" key="7">
    <source>
        <dbReference type="PROSITE" id="PS50109"/>
    </source>
</evidence>
<dbReference type="InterPro" id="IPR050351">
    <property type="entry name" value="BphY/WalK/GraS-like"/>
</dbReference>
<dbReference type="InterPro" id="IPR003594">
    <property type="entry name" value="HATPase_dom"/>
</dbReference>
<dbReference type="InterPro" id="IPR036097">
    <property type="entry name" value="HisK_dim/P_sf"/>
</dbReference>
<dbReference type="SUPFAM" id="SSF55874">
    <property type="entry name" value="ATPase domain of HSP90 chaperone/DNA topoisomerase II/histidine kinase"/>
    <property type="match status" value="1"/>
</dbReference>
<dbReference type="Pfam" id="PF00512">
    <property type="entry name" value="HisKA"/>
    <property type="match status" value="1"/>
</dbReference>
<evidence type="ECO:0000256" key="4">
    <source>
        <dbReference type="ARBA" id="ARBA00022679"/>
    </source>
</evidence>
<dbReference type="EC" id="2.7.13.3" evidence="2"/>
<dbReference type="Pfam" id="PF02518">
    <property type="entry name" value="HATPase_c"/>
    <property type="match status" value="1"/>
</dbReference>
<dbReference type="GO" id="GO:0005886">
    <property type="term" value="C:plasma membrane"/>
    <property type="evidence" value="ECO:0007669"/>
    <property type="project" value="TreeGrafter"/>
</dbReference>